<dbReference type="InterPro" id="IPR020846">
    <property type="entry name" value="MFS_dom"/>
</dbReference>
<dbReference type="EMBL" id="JNGI01000044">
    <property type="protein sequence ID" value="KNC93748.1"/>
    <property type="molecule type" value="Genomic_DNA"/>
</dbReference>
<evidence type="ECO:0000256" key="1">
    <source>
        <dbReference type="ARBA" id="ARBA00004651"/>
    </source>
</evidence>
<dbReference type="GO" id="GO:0005886">
    <property type="term" value="C:plasma membrane"/>
    <property type="evidence" value="ECO:0007669"/>
    <property type="project" value="UniProtKB-SubCell"/>
</dbReference>
<dbReference type="InterPro" id="IPR005828">
    <property type="entry name" value="MFS_sugar_transport-like"/>
</dbReference>
<keyword evidence="5 6" id="KW-0472">Membrane</keyword>
<evidence type="ECO:0000259" key="7">
    <source>
        <dbReference type="PROSITE" id="PS50850"/>
    </source>
</evidence>
<evidence type="ECO:0000256" key="6">
    <source>
        <dbReference type="SAM" id="Phobius"/>
    </source>
</evidence>
<dbReference type="Pfam" id="PF00083">
    <property type="entry name" value="Sugar_tr"/>
    <property type="match status" value="1"/>
</dbReference>
<feature type="transmembrane region" description="Helical" evidence="6">
    <location>
        <begin position="132"/>
        <end position="153"/>
    </location>
</feature>
<feature type="transmembrane region" description="Helical" evidence="6">
    <location>
        <begin position="367"/>
        <end position="389"/>
    </location>
</feature>
<evidence type="ECO:0000256" key="2">
    <source>
        <dbReference type="ARBA" id="ARBA00022475"/>
    </source>
</evidence>
<dbReference type="SUPFAM" id="SSF103473">
    <property type="entry name" value="MFS general substrate transporter"/>
    <property type="match status" value="1"/>
</dbReference>
<dbReference type="PATRIC" id="fig|379893.4.peg.3710"/>
<dbReference type="PANTHER" id="PTHR23508">
    <property type="entry name" value="CARBOXYLIC ACID TRANSPORTER PROTEIN HOMOLOG"/>
    <property type="match status" value="1"/>
</dbReference>
<feature type="transmembrane region" description="Helical" evidence="6">
    <location>
        <begin position="431"/>
        <end position="451"/>
    </location>
</feature>
<feature type="transmembrane region" description="Helical" evidence="6">
    <location>
        <begin position="165"/>
        <end position="186"/>
    </location>
</feature>
<feature type="transmembrane region" description="Helical" evidence="6">
    <location>
        <begin position="343"/>
        <end position="361"/>
    </location>
</feature>
<dbReference type="Proteomes" id="UP000037393">
    <property type="component" value="Unassembled WGS sequence"/>
</dbReference>
<feature type="transmembrane region" description="Helical" evidence="6">
    <location>
        <begin position="315"/>
        <end position="336"/>
    </location>
</feature>
<name>A0A0L0GZ53_9ENTR</name>
<comment type="caution">
    <text evidence="8">The sequence shown here is derived from an EMBL/GenBank/DDBJ whole genome shotgun (WGS) entry which is preliminary data.</text>
</comment>
<reference evidence="8 9" key="1">
    <citation type="journal article" date="2015" name="Appl. Environ. Microbiol.">
        <title>The Enterobacterium Trabulsiella odontotermitis Presents Novel Adaptations Related to Its Association with Fungus-Growing Termites.</title>
        <authorList>
            <person name="Sapountzis P."/>
            <person name="Gruntjes T."/>
            <person name="Otani S."/>
            <person name="Estevez J."/>
            <person name="da Costa R.R."/>
            <person name="Plunkett G.3rd."/>
            <person name="Perna N.T."/>
            <person name="Poulsen M."/>
        </authorList>
    </citation>
    <scope>NUCLEOTIDE SEQUENCE [LARGE SCALE GENOMIC DNA]</scope>
    <source>
        <strain evidence="8 9">12</strain>
    </source>
</reference>
<dbReference type="PROSITE" id="PS00217">
    <property type="entry name" value="SUGAR_TRANSPORT_2"/>
    <property type="match status" value="1"/>
</dbReference>
<dbReference type="AlphaFoldDB" id="A0A0L0GZ53"/>
<feature type="transmembrane region" description="Helical" evidence="6">
    <location>
        <begin position="401"/>
        <end position="425"/>
    </location>
</feature>
<keyword evidence="9" id="KW-1185">Reference proteome</keyword>
<feature type="transmembrane region" description="Helical" evidence="6">
    <location>
        <begin position="198"/>
        <end position="215"/>
    </location>
</feature>
<dbReference type="Gene3D" id="1.20.1250.20">
    <property type="entry name" value="MFS general substrate transporter like domains"/>
    <property type="match status" value="1"/>
</dbReference>
<feature type="domain" description="Major facilitator superfamily (MFS) profile" evidence="7">
    <location>
        <begin position="33"/>
        <end position="456"/>
    </location>
</feature>
<dbReference type="InterPro" id="IPR036259">
    <property type="entry name" value="MFS_trans_sf"/>
</dbReference>
<comment type="subcellular location">
    <subcellularLocation>
        <location evidence="1">Cell membrane</location>
        <topology evidence="1">Multi-pass membrane protein</topology>
    </subcellularLocation>
</comment>
<keyword evidence="3 6" id="KW-0812">Transmembrane</keyword>
<evidence type="ECO:0000256" key="3">
    <source>
        <dbReference type="ARBA" id="ARBA00022692"/>
    </source>
</evidence>
<keyword evidence="2" id="KW-1003">Cell membrane</keyword>
<dbReference type="InterPro" id="IPR005829">
    <property type="entry name" value="Sugar_transporter_CS"/>
</dbReference>
<feature type="transmembrane region" description="Helical" evidence="6">
    <location>
        <begin position="78"/>
        <end position="96"/>
    </location>
</feature>
<keyword evidence="4 6" id="KW-1133">Transmembrane helix</keyword>
<feature type="transmembrane region" description="Helical" evidence="6">
    <location>
        <begin position="279"/>
        <end position="300"/>
    </location>
</feature>
<gene>
    <name evidence="8" type="ORF">GM31_18285</name>
</gene>
<sequence length="463" mass="51303">MTDILSKIVASSPMQSVPDRIDALPGNRALWKFIALLASGGFFGIYDLMQTGYISTGLIAEGIFHSNVTSFPLSSDQGVFAFLTFAGLFIGAGLLTPLADKFGRRQTFMYALLGYSTFSLIMALQTQSHWVMFFRFLTGVGLGLEMVTIDTYLSEWVPRQLRSRAFAFSFFIQFLSVPVLALLSWWLVPQTIFGLSGWRWVVINGATSALVIWFIRKKLPESPRWLMAQGRHLEAHHLITAMESRCGLPAKPLAPRSSEDKQNAPGAIVTLSGRYRKRILLLVTMNIFQAIGFFGFGNWLPSLLAGKGTNLQHSLLYAFFITLAYPLTSFLCSRYADRTDNKWQIVLSSLLTVISGTLFAFVHYPPALIFCGFLITASNAWLTCCYHAWQTELFPTAVRASLSGFCYSFSRLSTAFSSIFISWLLSSSGPGAVLAFIVSCMVIVMGVVGVFGPQTRGRSLEDI</sequence>
<organism evidence="8 9">
    <name type="scientific">Trabulsiella odontotermitis</name>
    <dbReference type="NCBI Taxonomy" id="379893"/>
    <lineage>
        <taxon>Bacteria</taxon>
        <taxon>Pseudomonadati</taxon>
        <taxon>Pseudomonadota</taxon>
        <taxon>Gammaproteobacteria</taxon>
        <taxon>Enterobacterales</taxon>
        <taxon>Enterobacteriaceae</taxon>
        <taxon>Trabulsiella</taxon>
    </lineage>
</organism>
<feature type="transmembrane region" description="Helical" evidence="6">
    <location>
        <begin position="29"/>
        <end position="46"/>
    </location>
</feature>
<protein>
    <submittedName>
        <fullName evidence="8">MFS transporter</fullName>
    </submittedName>
</protein>
<dbReference type="GO" id="GO:0046943">
    <property type="term" value="F:carboxylic acid transmembrane transporter activity"/>
    <property type="evidence" value="ECO:0007669"/>
    <property type="project" value="TreeGrafter"/>
</dbReference>
<proteinExistence type="predicted"/>
<evidence type="ECO:0000256" key="4">
    <source>
        <dbReference type="ARBA" id="ARBA00022989"/>
    </source>
</evidence>
<feature type="transmembrane region" description="Helical" evidence="6">
    <location>
        <begin position="108"/>
        <end position="126"/>
    </location>
</feature>
<evidence type="ECO:0000313" key="8">
    <source>
        <dbReference type="EMBL" id="KNC93748.1"/>
    </source>
</evidence>
<dbReference type="PANTHER" id="PTHR23508:SF10">
    <property type="entry name" value="CARBOXYLIC ACID TRANSPORTER PROTEIN HOMOLOG"/>
    <property type="match status" value="1"/>
</dbReference>
<evidence type="ECO:0000256" key="5">
    <source>
        <dbReference type="ARBA" id="ARBA00023136"/>
    </source>
</evidence>
<dbReference type="PROSITE" id="PS50850">
    <property type="entry name" value="MFS"/>
    <property type="match status" value="1"/>
</dbReference>
<dbReference type="CDD" id="cd17316">
    <property type="entry name" value="MFS_SV2_like"/>
    <property type="match status" value="1"/>
</dbReference>
<accession>A0A0L0GZ53</accession>
<evidence type="ECO:0000313" key="9">
    <source>
        <dbReference type="Proteomes" id="UP000037393"/>
    </source>
</evidence>